<dbReference type="RefSeq" id="WP_273248674.1">
    <property type="nucleotide sequence ID" value="NZ_VENJ01000006.1"/>
</dbReference>
<dbReference type="Proteomes" id="UP000483078">
    <property type="component" value="Unassembled WGS sequence"/>
</dbReference>
<dbReference type="EMBL" id="VENJ01000006">
    <property type="protein sequence ID" value="MTJ04090.1"/>
    <property type="molecule type" value="Genomic_DNA"/>
</dbReference>
<protein>
    <submittedName>
        <fullName evidence="1">Uncharacterized protein</fullName>
    </submittedName>
</protein>
<gene>
    <name evidence="1" type="ORF">FH759_05265</name>
</gene>
<organism evidence="1 2">
    <name type="scientific">Sediminimonas qiaohouensis</name>
    <dbReference type="NCBI Taxonomy" id="552061"/>
    <lineage>
        <taxon>Bacteria</taxon>
        <taxon>Pseudomonadati</taxon>
        <taxon>Pseudomonadota</taxon>
        <taxon>Alphaproteobacteria</taxon>
        <taxon>Rhodobacterales</taxon>
        <taxon>Roseobacteraceae</taxon>
        <taxon>Sediminimonas</taxon>
    </lineage>
</organism>
<evidence type="ECO:0000313" key="1">
    <source>
        <dbReference type="EMBL" id="MTJ04090.1"/>
    </source>
</evidence>
<reference evidence="1 2" key="1">
    <citation type="submission" date="2019-06" db="EMBL/GenBank/DDBJ databases">
        <title>Enrichment of Autotrophic Halophilic Microorganisms from Red Sea Brine Pool Using Microbial Electrosynthesis System.</title>
        <authorList>
            <person name="Alqahtani M.F."/>
            <person name="Bajracharya S."/>
            <person name="Katuri K.P."/>
            <person name="Ali M."/>
            <person name="Saikaly P.E."/>
        </authorList>
    </citation>
    <scope>NUCLEOTIDE SEQUENCE [LARGE SCALE GENOMIC DNA]</scope>
    <source>
        <strain evidence="1">MES6</strain>
    </source>
</reference>
<dbReference type="AlphaFoldDB" id="A0A7C9HAH8"/>
<evidence type="ECO:0000313" key="2">
    <source>
        <dbReference type="Proteomes" id="UP000483078"/>
    </source>
</evidence>
<comment type="caution">
    <text evidence="1">The sequence shown here is derived from an EMBL/GenBank/DDBJ whole genome shotgun (WGS) entry which is preliminary data.</text>
</comment>
<name>A0A7C9HAH8_9RHOB</name>
<accession>A0A7C9HAH8</accession>
<proteinExistence type="predicted"/>
<sequence length="84" mass="9748">MALVYRLQFDKHTQTRTEPDMIIRLESNDEIKRMVSDPVEFLKEIGAFIEGMDVSGLMDPPEEVLKSNKYDVIHETSCQLAWAF</sequence>